<protein>
    <recommendedName>
        <fullName evidence="6">Activator of C kinase protein 1</fullName>
    </recommendedName>
</protein>
<evidence type="ECO:0000256" key="1">
    <source>
        <dbReference type="ARBA" id="ARBA00022737"/>
    </source>
</evidence>
<evidence type="ECO:0000313" key="4">
    <source>
        <dbReference type="EMBL" id="CCD25148.1"/>
    </source>
</evidence>
<dbReference type="PANTHER" id="PTHR46430:SF3">
    <property type="entry name" value="ACTIVATOR OF C KINASE PROTEIN 1"/>
    <property type="match status" value="1"/>
</dbReference>
<dbReference type="KEGG" id="ndi:NDAI_0E03310"/>
<dbReference type="STRING" id="1071378.G0WBM8"/>
<keyword evidence="5" id="KW-1185">Reference proteome</keyword>
<gene>
    <name evidence="4" type="primary">NDAI0E03310</name>
    <name evidence="4" type="ordered locus">NDAI_0E03310</name>
</gene>
<dbReference type="OrthoDB" id="272077at2759"/>
<feature type="compositionally biased region" description="Low complexity" evidence="2">
    <location>
        <begin position="128"/>
        <end position="147"/>
    </location>
</feature>
<dbReference type="GeneID" id="11498726"/>
<evidence type="ECO:0000256" key="3">
    <source>
        <dbReference type="SAM" id="Phobius"/>
    </source>
</evidence>
<feature type="region of interest" description="Disordered" evidence="2">
    <location>
        <begin position="1"/>
        <end position="82"/>
    </location>
</feature>
<reference evidence="4 5" key="1">
    <citation type="journal article" date="2011" name="Proc. Natl. Acad. Sci. U.S.A.">
        <title>Evolutionary erosion of yeast sex chromosomes by mating-type switching accidents.</title>
        <authorList>
            <person name="Gordon J.L."/>
            <person name="Armisen D."/>
            <person name="Proux-Wera E."/>
            <person name="Oheigeartaigh S.S."/>
            <person name="Byrne K.P."/>
            <person name="Wolfe K.H."/>
        </authorList>
    </citation>
    <scope>NUCLEOTIDE SEQUENCE [LARGE SCALE GENOMIC DNA]</scope>
    <source>
        <strain evidence="5">ATCC 10597 / BCRC 20456 / CBS 421 / NBRC 0211 / NRRL Y-12639</strain>
    </source>
</reference>
<dbReference type="SUPFAM" id="SSF81901">
    <property type="entry name" value="HCP-like"/>
    <property type="match status" value="2"/>
</dbReference>
<proteinExistence type="predicted"/>
<organism evidence="4 5">
    <name type="scientific">Naumovozyma dairenensis (strain ATCC 10597 / BCRC 20456 / CBS 421 / NBRC 0211 / NRRL Y-12639)</name>
    <name type="common">Saccharomyces dairenensis</name>
    <dbReference type="NCBI Taxonomy" id="1071378"/>
    <lineage>
        <taxon>Eukaryota</taxon>
        <taxon>Fungi</taxon>
        <taxon>Dikarya</taxon>
        <taxon>Ascomycota</taxon>
        <taxon>Saccharomycotina</taxon>
        <taxon>Saccharomycetes</taxon>
        <taxon>Saccharomycetales</taxon>
        <taxon>Saccharomycetaceae</taxon>
        <taxon>Naumovozyma</taxon>
    </lineage>
</organism>
<feature type="compositionally biased region" description="Polar residues" evidence="2">
    <location>
        <begin position="50"/>
        <end position="61"/>
    </location>
</feature>
<feature type="compositionally biased region" description="Low complexity" evidence="2">
    <location>
        <begin position="73"/>
        <end position="82"/>
    </location>
</feature>
<dbReference type="EMBL" id="HE580271">
    <property type="protein sequence ID" value="CCD25148.1"/>
    <property type="molecule type" value="Genomic_DNA"/>
</dbReference>
<keyword evidence="3" id="KW-1133">Transmembrane helix</keyword>
<keyword evidence="1" id="KW-0677">Repeat</keyword>
<feature type="compositionally biased region" description="Low complexity" evidence="2">
    <location>
        <begin position="35"/>
        <end position="49"/>
    </location>
</feature>
<feature type="compositionally biased region" description="Polar residues" evidence="2">
    <location>
        <begin position="1"/>
        <end position="16"/>
    </location>
</feature>
<dbReference type="InterPro" id="IPR006597">
    <property type="entry name" value="Sel1-like"/>
</dbReference>
<keyword evidence="3" id="KW-0472">Membrane</keyword>
<dbReference type="OMA" id="MRCINND"/>
<dbReference type="InterPro" id="IPR011990">
    <property type="entry name" value="TPR-like_helical_dom_sf"/>
</dbReference>
<keyword evidence="3" id="KW-0812">Transmembrane</keyword>
<dbReference type="InterPro" id="IPR051726">
    <property type="entry name" value="Chitin_Synth_Reg"/>
</dbReference>
<dbReference type="Proteomes" id="UP000000689">
    <property type="component" value="Chromosome 5"/>
</dbReference>
<dbReference type="AlphaFoldDB" id="G0WBM8"/>
<sequence>MYQTSYNLPKSRQGQDGEQLGQDPYQKHINLYPRQQQQMQQEQTPQRIQLQISSTDNSEQLQPKRAPYPTLEPQRQPQQQPRMVRLDSNPINDPIMNEIMKPNPPVTLQSNFSASASSLSLQLNNLTLDNNNNNNNNGNATSTSNSQRMNLPFVDTNANSRPSQTLDTKNANINNATNIKRKEECPSSPPDEYSEDAKYFFNLHKQIIQDSLNFIPNLQMKWCETLLIYAFKDDFVSNYNINAQKFTRVLKPEEILTNKKIILEHAFKLLTKLIQLKHAQAIYLMATLYSHQPYLIEIKSNLKSIITKNDAKALDYYIKASNLNHAEATYRTAICYEFQKGTPNDMLIEESLDLSFKYYLHGAQDLNLSSCKYKLGLAYLYGLNNNVLVVPLDINKAIYWFEKASTSQSCYELGKIYEFDSLPIQIRQELMSDQHEDDTKRKIRQDYKKALYYYSKCAQDESMNGFNYPLAQWKLGHCYEFGELNCSIDSKKSIAWYYKAATNKVKPNSMAMIALAGWYLTGAEGVLLPNFNESFNWIYKSYQLNDGKKLLGMNSYWVIIYLMVLVVMKINNQV</sequence>
<evidence type="ECO:0000256" key="2">
    <source>
        <dbReference type="SAM" id="MobiDB-lite"/>
    </source>
</evidence>
<evidence type="ECO:0008006" key="6">
    <source>
        <dbReference type="Google" id="ProtNLM"/>
    </source>
</evidence>
<dbReference type="GO" id="GO:0009967">
    <property type="term" value="P:positive regulation of signal transduction"/>
    <property type="evidence" value="ECO:0007669"/>
    <property type="project" value="EnsemblFungi"/>
</dbReference>
<dbReference type="Gene3D" id="1.25.40.10">
    <property type="entry name" value="Tetratricopeptide repeat domain"/>
    <property type="match status" value="2"/>
</dbReference>
<dbReference type="eggNOG" id="KOG1550">
    <property type="taxonomic scope" value="Eukaryota"/>
</dbReference>
<dbReference type="RefSeq" id="XP_003670391.1">
    <property type="nucleotide sequence ID" value="XM_003670343.1"/>
</dbReference>
<dbReference type="PANTHER" id="PTHR46430">
    <property type="entry name" value="PROTEIN SKT5-RELATED"/>
    <property type="match status" value="1"/>
</dbReference>
<dbReference type="SMART" id="SM00671">
    <property type="entry name" value="SEL1"/>
    <property type="match status" value="6"/>
</dbReference>
<name>G0WBM8_NAUDC</name>
<evidence type="ECO:0000313" key="5">
    <source>
        <dbReference type="Proteomes" id="UP000000689"/>
    </source>
</evidence>
<feature type="transmembrane region" description="Helical" evidence="3">
    <location>
        <begin position="550"/>
        <end position="570"/>
    </location>
</feature>
<dbReference type="HOGENOM" id="CLU_026113_1_0_1"/>
<feature type="region of interest" description="Disordered" evidence="2">
    <location>
        <begin position="128"/>
        <end position="149"/>
    </location>
</feature>
<dbReference type="GO" id="GO:0031505">
    <property type="term" value="P:fungal-type cell wall organization"/>
    <property type="evidence" value="ECO:0007669"/>
    <property type="project" value="EnsemblFungi"/>
</dbReference>
<dbReference type="Pfam" id="PF08238">
    <property type="entry name" value="Sel1"/>
    <property type="match status" value="6"/>
</dbReference>
<accession>G0WBM8</accession>